<evidence type="ECO:0000313" key="7">
    <source>
        <dbReference type="EMBL" id="SHL42402.1"/>
    </source>
</evidence>
<name>A0A1M7AI27_9FLAO</name>
<dbReference type="InterPro" id="IPR036097">
    <property type="entry name" value="HisK_dim/P_sf"/>
</dbReference>
<evidence type="ECO:0000256" key="2">
    <source>
        <dbReference type="ARBA" id="ARBA00012438"/>
    </source>
</evidence>
<dbReference type="SUPFAM" id="SSF47384">
    <property type="entry name" value="Homodimeric domain of signal transducing histidine kinase"/>
    <property type="match status" value="1"/>
</dbReference>
<protein>
    <recommendedName>
        <fullName evidence="2">histidine kinase</fullName>
        <ecNumber evidence="2">2.7.13.3</ecNumber>
    </recommendedName>
</protein>
<evidence type="ECO:0000259" key="6">
    <source>
        <dbReference type="PROSITE" id="PS50109"/>
    </source>
</evidence>
<reference evidence="8" key="1">
    <citation type="submission" date="2016-11" db="EMBL/GenBank/DDBJ databases">
        <authorList>
            <person name="Varghese N."/>
            <person name="Submissions S."/>
        </authorList>
    </citation>
    <scope>NUCLEOTIDE SEQUENCE [LARGE SCALE GENOMIC DNA]</scope>
    <source>
        <strain evidence="8">DSM 24724</strain>
    </source>
</reference>
<organism evidence="7 8">
    <name type="scientific">Flavobacterium chilense</name>
    <dbReference type="NCBI Taxonomy" id="946677"/>
    <lineage>
        <taxon>Bacteria</taxon>
        <taxon>Pseudomonadati</taxon>
        <taxon>Bacteroidota</taxon>
        <taxon>Flavobacteriia</taxon>
        <taxon>Flavobacteriales</taxon>
        <taxon>Flavobacteriaceae</taxon>
        <taxon>Flavobacterium</taxon>
    </lineage>
</organism>
<dbReference type="PRINTS" id="PR00344">
    <property type="entry name" value="BCTRLSENSOR"/>
</dbReference>
<proteinExistence type="predicted"/>
<dbReference type="PROSITE" id="PS50109">
    <property type="entry name" value="HIS_KIN"/>
    <property type="match status" value="1"/>
</dbReference>
<accession>A0A1M7AI27</accession>
<keyword evidence="5 7" id="KW-0418">Kinase</keyword>
<sequence length="393" mass="44117">MTTETEIKRLETLKKFDILDTPPDGTYDHIVKLVAKLLNVPIAIVSLVDTDRIWFKSAFGLNVQQIPKEEGLCASAILSTDFYMVENALKDPRTHRNSLVTSEFGLKFYAAVPLTTSDCFNLGTLCVLDKKPRTLNETEQQILEDLAYVVIEQLELRLMARMAINSQNKMAYMITHDIRGAVCNIPALVDMIKEENGNPDEIEQLGEMIKYAANRSIQAVNSFLTYAKNLSVNIIYRFEPFNFSELTNRVISTNKVLASNKQQKIESSVQPNILVNGDKIRLSELIDNFLSNAIKYSPRGKNITVVLEKKGEKLILEVKDEGQGMTIEDMNNAFKRFSKLSATPTGNEESTGLGLWIAKEIAESHGGNVKVKSEGKDKGTVFTIELPIFENRK</sequence>
<dbReference type="SMART" id="SM00387">
    <property type="entry name" value="HATPase_c"/>
    <property type="match status" value="1"/>
</dbReference>
<dbReference type="EC" id="2.7.13.3" evidence="2"/>
<dbReference type="SUPFAM" id="SSF55874">
    <property type="entry name" value="ATPase domain of HSP90 chaperone/DNA topoisomerase II/histidine kinase"/>
    <property type="match status" value="1"/>
</dbReference>
<dbReference type="InterPro" id="IPR003594">
    <property type="entry name" value="HATPase_dom"/>
</dbReference>
<dbReference type="Gene3D" id="3.30.450.40">
    <property type="match status" value="1"/>
</dbReference>
<dbReference type="InterPro" id="IPR005467">
    <property type="entry name" value="His_kinase_dom"/>
</dbReference>
<dbReference type="SUPFAM" id="SSF55781">
    <property type="entry name" value="GAF domain-like"/>
    <property type="match status" value="1"/>
</dbReference>
<evidence type="ECO:0000256" key="5">
    <source>
        <dbReference type="ARBA" id="ARBA00022777"/>
    </source>
</evidence>
<dbReference type="InterPro" id="IPR029016">
    <property type="entry name" value="GAF-like_dom_sf"/>
</dbReference>
<evidence type="ECO:0000256" key="4">
    <source>
        <dbReference type="ARBA" id="ARBA00022679"/>
    </source>
</evidence>
<dbReference type="OrthoDB" id="9811889at2"/>
<dbReference type="EMBL" id="FRBT01000001">
    <property type="protein sequence ID" value="SHL42402.1"/>
    <property type="molecule type" value="Genomic_DNA"/>
</dbReference>
<evidence type="ECO:0000313" key="8">
    <source>
        <dbReference type="Proteomes" id="UP000184028"/>
    </source>
</evidence>
<comment type="catalytic activity">
    <reaction evidence="1">
        <text>ATP + protein L-histidine = ADP + protein N-phospho-L-histidine.</text>
        <dbReference type="EC" id="2.7.13.3"/>
    </reaction>
</comment>
<dbReference type="CDD" id="cd00082">
    <property type="entry name" value="HisKA"/>
    <property type="match status" value="1"/>
</dbReference>
<dbReference type="InterPro" id="IPR004358">
    <property type="entry name" value="Sig_transdc_His_kin-like_C"/>
</dbReference>
<dbReference type="SMART" id="SM00065">
    <property type="entry name" value="GAF"/>
    <property type="match status" value="1"/>
</dbReference>
<dbReference type="InterPro" id="IPR003018">
    <property type="entry name" value="GAF"/>
</dbReference>
<dbReference type="InterPro" id="IPR003661">
    <property type="entry name" value="HisK_dim/P_dom"/>
</dbReference>
<dbReference type="PANTHER" id="PTHR43102">
    <property type="entry name" value="SLR1143 PROTEIN"/>
    <property type="match status" value="1"/>
</dbReference>
<dbReference type="AlphaFoldDB" id="A0A1M7AI27"/>
<feature type="domain" description="Histidine kinase" evidence="6">
    <location>
        <begin position="173"/>
        <end position="390"/>
    </location>
</feature>
<keyword evidence="4" id="KW-0808">Transferase</keyword>
<dbReference type="Gene3D" id="3.30.565.10">
    <property type="entry name" value="Histidine kinase-like ATPase, C-terminal domain"/>
    <property type="match status" value="1"/>
</dbReference>
<dbReference type="FunFam" id="3.30.565.10:FF:000006">
    <property type="entry name" value="Sensor histidine kinase WalK"/>
    <property type="match status" value="1"/>
</dbReference>
<dbReference type="PANTHER" id="PTHR43102:SF2">
    <property type="entry name" value="GAF DOMAIN-CONTAINING PROTEIN"/>
    <property type="match status" value="1"/>
</dbReference>
<evidence type="ECO:0000256" key="1">
    <source>
        <dbReference type="ARBA" id="ARBA00000085"/>
    </source>
</evidence>
<keyword evidence="8" id="KW-1185">Reference proteome</keyword>
<dbReference type="STRING" id="946677.SAMN05444484_1011447"/>
<dbReference type="Pfam" id="PF01590">
    <property type="entry name" value="GAF"/>
    <property type="match status" value="1"/>
</dbReference>
<dbReference type="InterPro" id="IPR036890">
    <property type="entry name" value="HATPase_C_sf"/>
</dbReference>
<gene>
    <name evidence="7" type="ORF">SAMN05444484_1011447</name>
</gene>
<evidence type="ECO:0000256" key="3">
    <source>
        <dbReference type="ARBA" id="ARBA00022553"/>
    </source>
</evidence>
<dbReference type="RefSeq" id="WP_068840806.1">
    <property type="nucleotide sequence ID" value="NZ_FRBT01000001.1"/>
</dbReference>
<keyword evidence="3" id="KW-0597">Phosphoprotein</keyword>
<dbReference type="GO" id="GO:0000155">
    <property type="term" value="F:phosphorelay sensor kinase activity"/>
    <property type="evidence" value="ECO:0007669"/>
    <property type="project" value="InterPro"/>
</dbReference>
<dbReference type="Proteomes" id="UP000184028">
    <property type="component" value="Unassembled WGS sequence"/>
</dbReference>
<dbReference type="Gene3D" id="1.10.287.130">
    <property type="match status" value="1"/>
</dbReference>
<dbReference type="CDD" id="cd00075">
    <property type="entry name" value="HATPase"/>
    <property type="match status" value="1"/>
</dbReference>
<dbReference type="Pfam" id="PF02518">
    <property type="entry name" value="HATPase_c"/>
    <property type="match status" value="1"/>
</dbReference>